<evidence type="ECO:0000313" key="1">
    <source>
        <dbReference type="EMBL" id="MEH0632633.1"/>
    </source>
</evidence>
<keyword evidence="2" id="KW-1185">Reference proteome</keyword>
<dbReference type="EMBL" id="JARULZ010000001">
    <property type="protein sequence ID" value="MEH0632633.1"/>
    <property type="molecule type" value="Genomic_DNA"/>
</dbReference>
<protein>
    <submittedName>
        <fullName evidence="1">Uncharacterized protein</fullName>
    </submittedName>
</protein>
<dbReference type="Proteomes" id="UP001310290">
    <property type="component" value="Unassembled WGS sequence"/>
</dbReference>
<organism evidence="1 2">
    <name type="scientific">Streptomyces bottropensis</name>
    <dbReference type="NCBI Taxonomy" id="42235"/>
    <lineage>
        <taxon>Bacteria</taxon>
        <taxon>Bacillati</taxon>
        <taxon>Actinomycetota</taxon>
        <taxon>Actinomycetes</taxon>
        <taxon>Kitasatosporales</taxon>
        <taxon>Streptomycetaceae</taxon>
        <taxon>Streptomyces</taxon>
    </lineage>
</organism>
<dbReference type="RefSeq" id="WP_334657823.1">
    <property type="nucleotide sequence ID" value="NZ_JARULZ010000001.1"/>
</dbReference>
<gene>
    <name evidence="1" type="ORF">QBA35_04485</name>
</gene>
<sequence length="121" mass="12174">MLRHGAMHGAFTGMRAPFTLGSFLRVLPGGSCGNCGPSPACSPAPAGPSNLLPSSDQAVCLDIDSRRKQVYGAADQGAEHSCTKVRGLPFQIVTGSTPLAAPVVAEALRKSSVGSAKGAAP</sequence>
<reference evidence="1" key="1">
    <citation type="submission" date="2023-04" db="EMBL/GenBank/DDBJ databases">
        <title>Genomic diversity of scab-causing Streptomyces spp. in the province of Quebec, Canada.</title>
        <authorList>
            <person name="Biessy A."/>
            <person name="Cadieux M."/>
            <person name="Ciotola M."/>
            <person name="Filion M."/>
        </authorList>
    </citation>
    <scope>NUCLEOTIDE SEQUENCE</scope>
    <source>
        <strain evidence="1">B21-115</strain>
    </source>
</reference>
<name>A0ABU8AG22_9ACTN</name>
<evidence type="ECO:0000313" key="2">
    <source>
        <dbReference type="Proteomes" id="UP001310290"/>
    </source>
</evidence>
<proteinExistence type="predicted"/>
<comment type="caution">
    <text evidence="1">The sequence shown here is derived from an EMBL/GenBank/DDBJ whole genome shotgun (WGS) entry which is preliminary data.</text>
</comment>
<accession>A0ABU8AG22</accession>